<dbReference type="Proteomes" id="UP000029391">
    <property type="component" value="Unassembled WGS sequence"/>
</dbReference>
<dbReference type="AlphaFoldDB" id="A0A091BEG7"/>
<organism evidence="2 3">
    <name type="scientific">Arenimonas composti TR7-09 = DSM 18010</name>
    <dbReference type="NCBI Taxonomy" id="1121013"/>
    <lineage>
        <taxon>Bacteria</taxon>
        <taxon>Pseudomonadati</taxon>
        <taxon>Pseudomonadota</taxon>
        <taxon>Gammaproteobacteria</taxon>
        <taxon>Lysobacterales</taxon>
        <taxon>Lysobacteraceae</taxon>
        <taxon>Arenimonas</taxon>
    </lineage>
</organism>
<name>A0A091BEG7_9GAMM</name>
<gene>
    <name evidence="2" type="ORF">P873_03990</name>
</gene>
<feature type="transmembrane region" description="Helical" evidence="1">
    <location>
        <begin position="32"/>
        <end position="50"/>
    </location>
</feature>
<keyword evidence="1" id="KW-0812">Transmembrane</keyword>
<evidence type="ECO:0000256" key="1">
    <source>
        <dbReference type="SAM" id="Phobius"/>
    </source>
</evidence>
<dbReference type="EMBL" id="AWXU01000009">
    <property type="protein sequence ID" value="KFN51068.1"/>
    <property type="molecule type" value="Genomic_DNA"/>
</dbReference>
<protein>
    <submittedName>
        <fullName evidence="2">Uncharacterized protein</fullName>
    </submittedName>
</protein>
<sequence>MLPAFALPVAVLGAAALWLGLRLVLRGPGVGWCVWVAPLIALDVAFMLRLAAAPAGRLRAGLAVLGTAAAIAFGYWTVVAAEMAALIGLTIPESIQRLGPSLFWTLVERGTSAWEMALVVTALPLAWWLAR</sequence>
<evidence type="ECO:0000313" key="2">
    <source>
        <dbReference type="EMBL" id="KFN51068.1"/>
    </source>
</evidence>
<feature type="transmembrane region" description="Helical" evidence="1">
    <location>
        <begin position="62"/>
        <end position="91"/>
    </location>
</feature>
<accession>A0A091BEG7</accession>
<reference evidence="2 3" key="1">
    <citation type="submission" date="2013-09" db="EMBL/GenBank/DDBJ databases">
        <title>Genome sequencing of Arenimonas composti.</title>
        <authorList>
            <person name="Chen F."/>
            <person name="Wang G."/>
        </authorList>
    </citation>
    <scope>NUCLEOTIDE SEQUENCE [LARGE SCALE GENOMIC DNA]</scope>
    <source>
        <strain evidence="2 3">TR7-09</strain>
    </source>
</reference>
<feature type="transmembrane region" description="Helical" evidence="1">
    <location>
        <begin position="111"/>
        <end position="130"/>
    </location>
</feature>
<keyword evidence="1" id="KW-0472">Membrane</keyword>
<dbReference type="eggNOG" id="ENOG5031TP9">
    <property type="taxonomic scope" value="Bacteria"/>
</dbReference>
<evidence type="ECO:0000313" key="3">
    <source>
        <dbReference type="Proteomes" id="UP000029391"/>
    </source>
</evidence>
<proteinExistence type="predicted"/>
<keyword evidence="3" id="KW-1185">Reference proteome</keyword>
<keyword evidence="1" id="KW-1133">Transmembrane helix</keyword>
<comment type="caution">
    <text evidence="2">The sequence shown here is derived from an EMBL/GenBank/DDBJ whole genome shotgun (WGS) entry which is preliminary data.</text>
</comment>